<protein>
    <recommendedName>
        <fullName evidence="10">Bifunctional purine biosynthesis protein PurH</fullName>
    </recommendedName>
    <domain>
        <recommendedName>
            <fullName evidence="10">Phosphoribosylaminoimidazolecarboxamide formyltransferase</fullName>
            <ecNumber evidence="10">2.1.2.3</ecNumber>
        </recommendedName>
        <alternativeName>
            <fullName evidence="10">AICAR transformylase</fullName>
        </alternativeName>
    </domain>
    <domain>
        <recommendedName>
            <fullName evidence="10">IMP cyclohydrolase</fullName>
            <ecNumber evidence="10">3.5.4.10</ecNumber>
        </recommendedName>
        <alternativeName>
            <fullName evidence="10">ATIC</fullName>
        </alternativeName>
        <alternativeName>
            <fullName evidence="10">IMP synthase</fullName>
        </alternativeName>
        <alternativeName>
            <fullName evidence="10">Inosinicase</fullName>
        </alternativeName>
    </domain>
</protein>
<evidence type="ECO:0000256" key="1">
    <source>
        <dbReference type="ARBA" id="ARBA00004844"/>
    </source>
</evidence>
<dbReference type="Pfam" id="PF01808">
    <property type="entry name" value="AICARFT_IMPCHas"/>
    <property type="match status" value="1"/>
</dbReference>
<dbReference type="InterPro" id="IPR011607">
    <property type="entry name" value="MGS-like_dom"/>
</dbReference>
<dbReference type="InterPro" id="IPR002695">
    <property type="entry name" value="PurH-like"/>
</dbReference>
<proteinExistence type="inferred from homology"/>
<evidence type="ECO:0000256" key="4">
    <source>
        <dbReference type="ARBA" id="ARBA00022679"/>
    </source>
</evidence>
<dbReference type="PROSITE" id="PS51855">
    <property type="entry name" value="MGS"/>
    <property type="match status" value="1"/>
</dbReference>
<dbReference type="InterPro" id="IPR036914">
    <property type="entry name" value="MGS-like_dom_sf"/>
</dbReference>
<comment type="catalytic activity">
    <reaction evidence="9 10">
        <text>IMP + H2O = 5-formamido-1-(5-phospho-D-ribosyl)imidazole-4-carboxamide</text>
        <dbReference type="Rhea" id="RHEA:18445"/>
        <dbReference type="ChEBI" id="CHEBI:15377"/>
        <dbReference type="ChEBI" id="CHEBI:58053"/>
        <dbReference type="ChEBI" id="CHEBI:58467"/>
        <dbReference type="EC" id="3.5.4.10"/>
    </reaction>
</comment>
<dbReference type="InterPro" id="IPR024051">
    <property type="entry name" value="AICAR_Tfase_dup_dom_sf"/>
</dbReference>
<dbReference type="Pfam" id="PF02142">
    <property type="entry name" value="MGS"/>
    <property type="match status" value="1"/>
</dbReference>
<dbReference type="RefSeq" id="WP_036883532.1">
    <property type="nucleotide sequence ID" value="NZ_JQZW01000008.1"/>
</dbReference>
<comment type="pathway">
    <text evidence="2 10">Purine metabolism; IMP biosynthesis via de novo pathway; 5-formamido-1-(5-phospho-D-ribosyl)imidazole-4-carboxamide from 5-amino-1-(5-phospho-D-ribosyl)imidazole-4-carboxamide (10-formyl THF route): step 1/1.</text>
</comment>
<dbReference type="FunFam" id="3.40.50.1380:FF:000001">
    <property type="entry name" value="Bifunctional purine biosynthesis protein PurH"/>
    <property type="match status" value="1"/>
</dbReference>
<evidence type="ECO:0000256" key="10">
    <source>
        <dbReference type="HAMAP-Rule" id="MF_00139"/>
    </source>
</evidence>
<dbReference type="PANTHER" id="PTHR11692">
    <property type="entry name" value="BIFUNCTIONAL PURINE BIOSYNTHESIS PROTEIN PURH"/>
    <property type="match status" value="1"/>
</dbReference>
<evidence type="ECO:0000256" key="7">
    <source>
        <dbReference type="ARBA" id="ARBA00023268"/>
    </source>
</evidence>
<dbReference type="HAMAP" id="MF_00139">
    <property type="entry name" value="PurH"/>
    <property type="match status" value="1"/>
</dbReference>
<dbReference type="eggNOG" id="COG0138">
    <property type="taxonomic scope" value="Bacteria"/>
</dbReference>
<sequence>MEKIERKIKRALVSVYHKEGLEEIIRALHALDVELVSTGGTKDYIESLGIPATAVEDLTQYPSMLGGRVKTLHPGVFGGILARREHEQDLKEVAEFNIRLFDLVIVDLYPFADTVASGASQEDIIEKIDIGGISLIRGAAKNFQDVLIISSVHQYLSLLDILREQKGITSLEERKHFAKLAFAVSSGYDTDIFRYFDQGNLSAFRVAEDHLNVLRYGENPHQKGYFFGNLELYFDKLQGKEISYNNLQDIAAACDLIAEYKAPTFAVLKHNNPCGIATRETIQEAWVAALACDPESAFGGILVANRPIDVATAQSIGDLFFEVLIAPDYDSEALAILTQKTKRILLLQKGKIPSNYSFKSALGGVLVQEDDNYNEDPKAFEVVTQKSPSEDEVDDFVFAQKVVKHCKSNAIALAKDSCLLAVGIGQTSRVSALKQAIEKARNFGFDLQGAVLASDAFFPFDDCVALAAEAGITAIVQPGGSLRDKDSIKKADELGIAMVMTGVRHFKH</sequence>
<keyword evidence="5 10" id="KW-0658">Purine biosynthesis</keyword>
<dbReference type="PANTHER" id="PTHR11692:SF0">
    <property type="entry name" value="BIFUNCTIONAL PURINE BIOSYNTHESIS PROTEIN ATIC"/>
    <property type="match status" value="1"/>
</dbReference>
<evidence type="ECO:0000259" key="11">
    <source>
        <dbReference type="PROSITE" id="PS51855"/>
    </source>
</evidence>
<evidence type="ECO:0000256" key="9">
    <source>
        <dbReference type="ARBA" id="ARBA00050687"/>
    </source>
</evidence>
<dbReference type="SUPFAM" id="SSF53927">
    <property type="entry name" value="Cytidine deaminase-like"/>
    <property type="match status" value="1"/>
</dbReference>
<comment type="similarity">
    <text evidence="3 10">Belongs to the PurH family.</text>
</comment>
<reference evidence="12 13" key="1">
    <citation type="submission" date="2014-08" db="EMBL/GenBank/DDBJ databases">
        <title>Porphyromonas gingivicanis strain:COT-022_OH1391 Genome sequencing.</title>
        <authorList>
            <person name="Wallis C."/>
            <person name="Deusch O."/>
            <person name="O'Flynn C."/>
            <person name="Davis I."/>
            <person name="Jospin G."/>
            <person name="Darling A.E."/>
            <person name="Coil D.A."/>
            <person name="Alexiev A."/>
            <person name="Horsfall A."/>
            <person name="Kirkwood N."/>
            <person name="Harris S."/>
            <person name="Eisen J.A."/>
        </authorList>
    </citation>
    <scope>NUCLEOTIDE SEQUENCE [LARGE SCALE GENOMIC DNA]</scope>
    <source>
        <strain evidence="13">COT-022 OH1391</strain>
    </source>
</reference>
<evidence type="ECO:0000313" key="12">
    <source>
        <dbReference type="EMBL" id="KGN98051.1"/>
    </source>
</evidence>
<dbReference type="GO" id="GO:0006189">
    <property type="term" value="P:'de novo' IMP biosynthetic process"/>
    <property type="evidence" value="ECO:0007669"/>
    <property type="project" value="UniProtKB-UniRule"/>
</dbReference>
<dbReference type="SMART" id="SM00851">
    <property type="entry name" value="MGS"/>
    <property type="match status" value="1"/>
</dbReference>
<evidence type="ECO:0000256" key="3">
    <source>
        <dbReference type="ARBA" id="ARBA00007667"/>
    </source>
</evidence>
<keyword evidence="13" id="KW-1185">Reference proteome</keyword>
<evidence type="ECO:0000256" key="6">
    <source>
        <dbReference type="ARBA" id="ARBA00022801"/>
    </source>
</evidence>
<dbReference type="GO" id="GO:0005829">
    <property type="term" value="C:cytosol"/>
    <property type="evidence" value="ECO:0007669"/>
    <property type="project" value="TreeGrafter"/>
</dbReference>
<dbReference type="InterPro" id="IPR016193">
    <property type="entry name" value="Cytidine_deaminase-like"/>
</dbReference>
<dbReference type="GO" id="GO:0003937">
    <property type="term" value="F:IMP cyclohydrolase activity"/>
    <property type="evidence" value="ECO:0007669"/>
    <property type="project" value="UniProtKB-UniRule"/>
</dbReference>
<gene>
    <name evidence="10" type="primary">purH</name>
    <name evidence="12" type="ORF">HQ36_03785</name>
</gene>
<name>A0A0A2G486_9PORP</name>
<feature type="domain" description="MGS-like" evidence="11">
    <location>
        <begin position="2"/>
        <end position="150"/>
    </location>
</feature>
<keyword evidence="6 10" id="KW-0378">Hydrolase</keyword>
<dbReference type="OrthoDB" id="9802065at2"/>
<evidence type="ECO:0000256" key="8">
    <source>
        <dbReference type="ARBA" id="ARBA00050488"/>
    </source>
</evidence>
<keyword evidence="7 10" id="KW-0511">Multifunctional enzyme</keyword>
<dbReference type="CDD" id="cd01421">
    <property type="entry name" value="IMPCH"/>
    <property type="match status" value="1"/>
</dbReference>
<dbReference type="Gene3D" id="3.40.50.1380">
    <property type="entry name" value="Methylglyoxal synthase-like domain"/>
    <property type="match status" value="1"/>
</dbReference>
<dbReference type="EC" id="2.1.2.3" evidence="10"/>
<dbReference type="Proteomes" id="UP000030134">
    <property type="component" value="Unassembled WGS sequence"/>
</dbReference>
<dbReference type="FunFam" id="3.40.140.20:FF:000001">
    <property type="entry name" value="Bifunctional purine biosynthesis protein PurH"/>
    <property type="match status" value="1"/>
</dbReference>
<comment type="pathway">
    <text evidence="1 10">Purine metabolism; IMP biosynthesis via de novo pathway; IMP from 5-formamido-1-(5-phospho-D-ribosyl)imidazole-4-carboxamide: step 1/1.</text>
</comment>
<dbReference type="EMBL" id="JQZW01000008">
    <property type="protein sequence ID" value="KGN98051.1"/>
    <property type="molecule type" value="Genomic_DNA"/>
</dbReference>
<dbReference type="GO" id="GO:0004643">
    <property type="term" value="F:phosphoribosylaminoimidazolecarboxamide formyltransferase activity"/>
    <property type="evidence" value="ECO:0007669"/>
    <property type="project" value="UniProtKB-UniRule"/>
</dbReference>
<dbReference type="STRING" id="266762.HQ36_03785"/>
<dbReference type="EC" id="3.5.4.10" evidence="10"/>
<evidence type="ECO:0000313" key="13">
    <source>
        <dbReference type="Proteomes" id="UP000030134"/>
    </source>
</evidence>
<accession>A0A0A2G486</accession>
<dbReference type="PIRSF" id="PIRSF000414">
    <property type="entry name" value="AICARFT_IMPCHas"/>
    <property type="match status" value="1"/>
</dbReference>
<dbReference type="AlphaFoldDB" id="A0A0A2G486"/>
<organism evidence="12 13">
    <name type="scientific">Porphyromonas gingivicanis</name>
    <dbReference type="NCBI Taxonomy" id="266762"/>
    <lineage>
        <taxon>Bacteria</taxon>
        <taxon>Pseudomonadati</taxon>
        <taxon>Bacteroidota</taxon>
        <taxon>Bacteroidia</taxon>
        <taxon>Bacteroidales</taxon>
        <taxon>Porphyromonadaceae</taxon>
        <taxon>Porphyromonas</taxon>
    </lineage>
</organism>
<evidence type="ECO:0000256" key="5">
    <source>
        <dbReference type="ARBA" id="ARBA00022755"/>
    </source>
</evidence>
<comment type="caution">
    <text evidence="12">The sequence shown here is derived from an EMBL/GenBank/DDBJ whole genome shotgun (WGS) entry which is preliminary data.</text>
</comment>
<dbReference type="SMART" id="SM00798">
    <property type="entry name" value="AICARFT_IMPCHas"/>
    <property type="match status" value="1"/>
</dbReference>
<keyword evidence="4 10" id="KW-0808">Transferase</keyword>
<dbReference type="FunFam" id="3.40.140.20:FF:000005">
    <property type="entry name" value="Bifunctional purine biosynthesis protein PurH"/>
    <property type="match status" value="1"/>
</dbReference>
<evidence type="ECO:0000256" key="2">
    <source>
        <dbReference type="ARBA" id="ARBA00004954"/>
    </source>
</evidence>
<dbReference type="UniPathway" id="UPA00074">
    <property type="reaction ID" value="UER00133"/>
</dbReference>
<dbReference type="NCBIfam" id="NF002049">
    <property type="entry name" value="PRK00881.1"/>
    <property type="match status" value="1"/>
</dbReference>
<comment type="domain">
    <text evidence="10">The IMP cyclohydrolase activity resides in the N-terminal region.</text>
</comment>
<comment type="catalytic activity">
    <reaction evidence="8 10">
        <text>(6R)-10-formyltetrahydrofolate + 5-amino-1-(5-phospho-beta-D-ribosyl)imidazole-4-carboxamide = 5-formamido-1-(5-phospho-D-ribosyl)imidazole-4-carboxamide + (6S)-5,6,7,8-tetrahydrofolate</text>
        <dbReference type="Rhea" id="RHEA:22192"/>
        <dbReference type="ChEBI" id="CHEBI:57453"/>
        <dbReference type="ChEBI" id="CHEBI:58467"/>
        <dbReference type="ChEBI" id="CHEBI:58475"/>
        <dbReference type="ChEBI" id="CHEBI:195366"/>
        <dbReference type="EC" id="2.1.2.3"/>
    </reaction>
</comment>
<dbReference type="Gene3D" id="3.40.140.20">
    <property type="match status" value="2"/>
</dbReference>
<dbReference type="SUPFAM" id="SSF52335">
    <property type="entry name" value="Methylglyoxal synthase-like"/>
    <property type="match status" value="1"/>
</dbReference>